<protein>
    <submittedName>
        <fullName evidence="2">Nodulation protein NodN</fullName>
    </submittedName>
</protein>
<dbReference type="PANTHER" id="PTHR42993:SF1">
    <property type="entry name" value="MAOC-LIKE DEHYDRATASE DOMAIN-CONTAINING PROTEIN"/>
    <property type="match status" value="1"/>
</dbReference>
<reference evidence="2 3" key="1">
    <citation type="submission" date="2017-12" db="EMBL/GenBank/DDBJ databases">
        <authorList>
            <person name="Hurst M.R.H."/>
        </authorList>
    </citation>
    <scope>NUCLEOTIDE SEQUENCE [LARGE SCALE GENOMIC DNA]</scope>
    <source>
        <strain evidence="2 3">BM15</strain>
    </source>
</reference>
<dbReference type="OrthoDB" id="9801735at2"/>
<dbReference type="KEGG" id="paro:CUV01_05970"/>
<sequence length="155" mass="16230">MKTPKGYSTATLGDHVGHDFGTTDPITVGQDMIDGFADITGDHQWIHIDVERAKKESPFGGPIAHGFLTLSLLAAAVGDAGIVPTDAKGVVNYGIDKVRFLNPVPAGAAVVSNFRLTSVEDKGKGRQLLRLAAETRLDDTGEPAIVGEVLALVIG</sequence>
<dbReference type="CDD" id="cd03450">
    <property type="entry name" value="NodN"/>
    <property type="match status" value="1"/>
</dbReference>
<keyword evidence="3" id="KW-1185">Reference proteome</keyword>
<dbReference type="InterPro" id="IPR002539">
    <property type="entry name" value="MaoC-like_dom"/>
</dbReference>
<dbReference type="SUPFAM" id="SSF54637">
    <property type="entry name" value="Thioesterase/thiol ester dehydrase-isomerase"/>
    <property type="match status" value="1"/>
</dbReference>
<name>A0A2K9EJQ0_9RHOB</name>
<proteinExistence type="predicted"/>
<evidence type="ECO:0000313" key="3">
    <source>
        <dbReference type="Proteomes" id="UP000233742"/>
    </source>
</evidence>
<dbReference type="Gene3D" id="3.10.129.10">
    <property type="entry name" value="Hotdog Thioesterase"/>
    <property type="match status" value="1"/>
</dbReference>
<gene>
    <name evidence="2" type="ORF">CUV01_05970</name>
</gene>
<dbReference type="Proteomes" id="UP000233742">
    <property type="component" value="Chromosome"/>
</dbReference>
<dbReference type="Pfam" id="PF01575">
    <property type="entry name" value="MaoC_dehydratas"/>
    <property type="match status" value="1"/>
</dbReference>
<dbReference type="InterPro" id="IPR039375">
    <property type="entry name" value="NodN-like"/>
</dbReference>
<feature type="domain" description="MaoC-like" evidence="1">
    <location>
        <begin position="16"/>
        <end position="123"/>
    </location>
</feature>
<dbReference type="EMBL" id="CP025408">
    <property type="protein sequence ID" value="AUH35243.1"/>
    <property type="molecule type" value="Genomic_DNA"/>
</dbReference>
<accession>A0A2K9EJQ0</accession>
<dbReference type="PANTHER" id="PTHR42993">
    <property type="entry name" value="MAOC-LIKE DEHYDRATASE DOMAIN-CONTAINING PROTEIN"/>
    <property type="match status" value="1"/>
</dbReference>
<dbReference type="RefSeq" id="WP_101461895.1">
    <property type="nucleotide sequence ID" value="NZ_CP025408.1"/>
</dbReference>
<organism evidence="2 3">
    <name type="scientific">Paracoccus tegillarcae</name>
    <dbReference type="NCBI Taxonomy" id="1529068"/>
    <lineage>
        <taxon>Bacteria</taxon>
        <taxon>Pseudomonadati</taxon>
        <taxon>Pseudomonadota</taxon>
        <taxon>Alphaproteobacteria</taxon>
        <taxon>Rhodobacterales</taxon>
        <taxon>Paracoccaceae</taxon>
        <taxon>Paracoccus</taxon>
    </lineage>
</organism>
<evidence type="ECO:0000259" key="1">
    <source>
        <dbReference type="Pfam" id="PF01575"/>
    </source>
</evidence>
<dbReference type="InterPro" id="IPR029069">
    <property type="entry name" value="HotDog_dom_sf"/>
</dbReference>
<evidence type="ECO:0000313" key="2">
    <source>
        <dbReference type="EMBL" id="AUH35243.1"/>
    </source>
</evidence>
<dbReference type="AlphaFoldDB" id="A0A2K9EJQ0"/>